<evidence type="ECO:0008006" key="4">
    <source>
        <dbReference type="Google" id="ProtNLM"/>
    </source>
</evidence>
<dbReference type="EMBL" id="CAKKNE010000003">
    <property type="protein sequence ID" value="CAH0371007.1"/>
    <property type="molecule type" value="Genomic_DNA"/>
</dbReference>
<reference evidence="2" key="1">
    <citation type="submission" date="2021-11" db="EMBL/GenBank/DDBJ databases">
        <authorList>
            <consortium name="Genoscope - CEA"/>
            <person name="William W."/>
        </authorList>
    </citation>
    <scope>NUCLEOTIDE SEQUENCE</scope>
</reference>
<comment type="caution">
    <text evidence="2">The sequence shown here is derived from an EMBL/GenBank/DDBJ whole genome shotgun (WGS) entry which is preliminary data.</text>
</comment>
<proteinExistence type="predicted"/>
<evidence type="ECO:0000256" key="1">
    <source>
        <dbReference type="SAM" id="SignalP"/>
    </source>
</evidence>
<dbReference type="AlphaFoldDB" id="A0A8J2SPI4"/>
<protein>
    <recommendedName>
        <fullName evidence="4">Lon N-terminal domain-containing protein</fullName>
    </recommendedName>
</protein>
<dbReference type="Proteomes" id="UP000789595">
    <property type="component" value="Unassembled WGS sequence"/>
</dbReference>
<sequence>MPRIHSLVAAACVLRAHALHPLQTFPVGRPLLPLDTISYGMEAAAFEALTEHTTDERSPMVVGLQARGTDVGTLCILDASRATEEFGRMRVPAAAVGRYRRVAENQVVPLRDTPRKGDAKREAAATDAWLARSLDEAVRQMGAKPSQALKELQDAERDSVLRFGPENPRAALEASVLRLPRAFADFAAARRELHAFALARASGALDASEARRILEGASTGARLDDARERFSRVYVPN</sequence>
<accession>A0A8J2SPI4</accession>
<feature type="signal peptide" evidence="1">
    <location>
        <begin position="1"/>
        <end position="18"/>
    </location>
</feature>
<feature type="chain" id="PRO_5035304302" description="Lon N-terminal domain-containing protein" evidence="1">
    <location>
        <begin position="19"/>
        <end position="237"/>
    </location>
</feature>
<organism evidence="2 3">
    <name type="scientific">Pelagomonas calceolata</name>
    <dbReference type="NCBI Taxonomy" id="35677"/>
    <lineage>
        <taxon>Eukaryota</taxon>
        <taxon>Sar</taxon>
        <taxon>Stramenopiles</taxon>
        <taxon>Ochrophyta</taxon>
        <taxon>Pelagophyceae</taxon>
        <taxon>Pelagomonadales</taxon>
        <taxon>Pelagomonadaceae</taxon>
        <taxon>Pelagomonas</taxon>
    </lineage>
</organism>
<name>A0A8J2SPI4_9STRA</name>
<evidence type="ECO:0000313" key="3">
    <source>
        <dbReference type="Proteomes" id="UP000789595"/>
    </source>
</evidence>
<keyword evidence="1" id="KW-0732">Signal</keyword>
<gene>
    <name evidence="2" type="ORF">PECAL_3P09240</name>
</gene>
<evidence type="ECO:0000313" key="2">
    <source>
        <dbReference type="EMBL" id="CAH0371007.1"/>
    </source>
</evidence>
<keyword evidence="3" id="KW-1185">Reference proteome</keyword>